<proteinExistence type="predicted"/>
<feature type="compositionally biased region" description="Polar residues" evidence="1">
    <location>
        <begin position="1"/>
        <end position="24"/>
    </location>
</feature>
<reference evidence="2 3" key="1">
    <citation type="submission" date="2020-02" db="EMBL/GenBank/DDBJ databases">
        <title>Draft genome sequence of Haematococcus lacustris strain NIES-144.</title>
        <authorList>
            <person name="Morimoto D."/>
            <person name="Nakagawa S."/>
            <person name="Yoshida T."/>
            <person name="Sawayama S."/>
        </authorList>
    </citation>
    <scope>NUCLEOTIDE SEQUENCE [LARGE SCALE GENOMIC DNA]</scope>
    <source>
        <strain evidence="2 3">NIES-144</strain>
    </source>
</reference>
<feature type="region of interest" description="Disordered" evidence="1">
    <location>
        <begin position="1"/>
        <end position="72"/>
    </location>
</feature>
<feature type="non-terminal residue" evidence="2">
    <location>
        <position position="1"/>
    </location>
</feature>
<evidence type="ECO:0000313" key="2">
    <source>
        <dbReference type="EMBL" id="GFH19419.1"/>
    </source>
</evidence>
<feature type="compositionally biased region" description="Basic and acidic residues" evidence="1">
    <location>
        <begin position="25"/>
        <end position="37"/>
    </location>
</feature>
<comment type="caution">
    <text evidence="2">The sequence shown here is derived from an EMBL/GenBank/DDBJ whole genome shotgun (WGS) entry which is preliminary data.</text>
</comment>
<organism evidence="2 3">
    <name type="scientific">Haematococcus lacustris</name>
    <name type="common">Green alga</name>
    <name type="synonym">Haematococcus pluvialis</name>
    <dbReference type="NCBI Taxonomy" id="44745"/>
    <lineage>
        <taxon>Eukaryota</taxon>
        <taxon>Viridiplantae</taxon>
        <taxon>Chlorophyta</taxon>
        <taxon>core chlorophytes</taxon>
        <taxon>Chlorophyceae</taxon>
        <taxon>CS clade</taxon>
        <taxon>Chlamydomonadales</taxon>
        <taxon>Haematococcaceae</taxon>
        <taxon>Haematococcus</taxon>
    </lineage>
</organism>
<evidence type="ECO:0000256" key="1">
    <source>
        <dbReference type="SAM" id="MobiDB-lite"/>
    </source>
</evidence>
<name>A0A699ZIS1_HAELA</name>
<dbReference type="AlphaFoldDB" id="A0A699ZIS1"/>
<evidence type="ECO:0000313" key="3">
    <source>
        <dbReference type="Proteomes" id="UP000485058"/>
    </source>
</evidence>
<gene>
    <name evidence="2" type="ORF">HaLaN_16365</name>
</gene>
<sequence length="72" mass="7975">MNSAQSGSAQPTTTPVRPSLGSRQRPSDERVEDRVEVRVGSARRWWNQGGRRGKAIPSPGLDVLNKQQHQVL</sequence>
<dbReference type="EMBL" id="BLLF01001460">
    <property type="protein sequence ID" value="GFH19419.1"/>
    <property type="molecule type" value="Genomic_DNA"/>
</dbReference>
<keyword evidence="3" id="KW-1185">Reference proteome</keyword>
<accession>A0A699ZIS1</accession>
<dbReference type="Proteomes" id="UP000485058">
    <property type="component" value="Unassembled WGS sequence"/>
</dbReference>
<protein>
    <submittedName>
        <fullName evidence="2">Uncharacterized protein</fullName>
    </submittedName>
</protein>